<accession>A0A318Y1T1</accession>
<organism evidence="7 8">
    <name type="scientific">Ruminiclostridium sufflavum DSM 19573</name>
    <dbReference type="NCBI Taxonomy" id="1121337"/>
    <lineage>
        <taxon>Bacteria</taxon>
        <taxon>Bacillati</taxon>
        <taxon>Bacillota</taxon>
        <taxon>Clostridia</taxon>
        <taxon>Eubacteriales</taxon>
        <taxon>Oscillospiraceae</taxon>
        <taxon>Ruminiclostridium</taxon>
    </lineage>
</organism>
<comment type="caution">
    <text evidence="7">The sequence shown here is derived from an EMBL/GenBank/DDBJ whole genome shotgun (WGS) entry which is preliminary data.</text>
</comment>
<dbReference type="RefSeq" id="WP_110460705.1">
    <property type="nucleotide sequence ID" value="NZ_QKMR01000003.1"/>
</dbReference>
<evidence type="ECO:0000259" key="6">
    <source>
        <dbReference type="PROSITE" id="PS50885"/>
    </source>
</evidence>
<dbReference type="InterPro" id="IPR003660">
    <property type="entry name" value="HAMP_dom"/>
</dbReference>
<dbReference type="Gene3D" id="1.10.8.500">
    <property type="entry name" value="HAMP domain in histidine kinase"/>
    <property type="match status" value="1"/>
</dbReference>
<dbReference type="Proteomes" id="UP000248132">
    <property type="component" value="Unassembled WGS sequence"/>
</dbReference>
<name>A0A318Y1T1_9FIRM</name>
<dbReference type="PROSITE" id="PS50111">
    <property type="entry name" value="CHEMOTAXIS_TRANSDUC_2"/>
    <property type="match status" value="1"/>
</dbReference>
<dbReference type="OrthoDB" id="9760371at2"/>
<dbReference type="CDD" id="cd06225">
    <property type="entry name" value="HAMP"/>
    <property type="match status" value="1"/>
</dbReference>
<dbReference type="Pfam" id="PF00672">
    <property type="entry name" value="HAMP"/>
    <property type="match status" value="1"/>
</dbReference>
<dbReference type="InterPro" id="IPR004089">
    <property type="entry name" value="MCPsignal_dom"/>
</dbReference>
<feature type="domain" description="Methyl-accepting transducer" evidence="5">
    <location>
        <begin position="423"/>
        <end position="659"/>
    </location>
</feature>
<feature type="domain" description="HAMP" evidence="6">
    <location>
        <begin position="352"/>
        <end position="404"/>
    </location>
</feature>
<dbReference type="SUPFAM" id="SSF58104">
    <property type="entry name" value="Methyl-accepting chemotaxis protein (MCP) signaling domain"/>
    <property type="match status" value="1"/>
</dbReference>
<reference evidence="7 8" key="1">
    <citation type="submission" date="2018-06" db="EMBL/GenBank/DDBJ databases">
        <title>Genomic Encyclopedia of Type Strains, Phase I: the one thousand microbial genomes (KMG-I) project.</title>
        <authorList>
            <person name="Kyrpides N."/>
        </authorList>
    </citation>
    <scope>NUCLEOTIDE SEQUENCE [LARGE SCALE GENOMIC DNA]</scope>
    <source>
        <strain evidence="7 8">DSM 19573</strain>
    </source>
</reference>
<evidence type="ECO:0000313" key="7">
    <source>
        <dbReference type="EMBL" id="PYG89409.1"/>
    </source>
</evidence>
<dbReference type="SMART" id="SM00283">
    <property type="entry name" value="MA"/>
    <property type="match status" value="1"/>
</dbReference>
<evidence type="ECO:0000256" key="2">
    <source>
        <dbReference type="ARBA" id="ARBA00029447"/>
    </source>
</evidence>
<dbReference type="PANTHER" id="PTHR32089">
    <property type="entry name" value="METHYL-ACCEPTING CHEMOTAXIS PROTEIN MCPB"/>
    <property type="match status" value="1"/>
</dbReference>
<keyword evidence="4" id="KW-1133">Transmembrane helix</keyword>
<feature type="transmembrane region" description="Helical" evidence="4">
    <location>
        <begin position="332"/>
        <end position="355"/>
    </location>
</feature>
<dbReference type="AlphaFoldDB" id="A0A318Y1T1"/>
<proteinExistence type="inferred from homology"/>
<evidence type="ECO:0000259" key="5">
    <source>
        <dbReference type="PROSITE" id="PS50111"/>
    </source>
</evidence>
<protein>
    <submittedName>
        <fullName evidence="7">Methyl-accepting chemotaxis protein</fullName>
    </submittedName>
</protein>
<dbReference type="SMART" id="SM00304">
    <property type="entry name" value="HAMP"/>
    <property type="match status" value="1"/>
</dbReference>
<dbReference type="GO" id="GO:0016020">
    <property type="term" value="C:membrane"/>
    <property type="evidence" value="ECO:0007669"/>
    <property type="project" value="InterPro"/>
</dbReference>
<evidence type="ECO:0000256" key="4">
    <source>
        <dbReference type="SAM" id="Phobius"/>
    </source>
</evidence>
<dbReference type="Gene3D" id="3.30.450.20">
    <property type="entry name" value="PAS domain"/>
    <property type="match status" value="1"/>
</dbReference>
<keyword evidence="4" id="KW-0472">Membrane</keyword>
<keyword evidence="4" id="KW-0812">Transmembrane</keyword>
<dbReference type="EMBL" id="QKMR01000003">
    <property type="protein sequence ID" value="PYG89409.1"/>
    <property type="molecule type" value="Genomic_DNA"/>
</dbReference>
<keyword evidence="1 3" id="KW-0807">Transducer</keyword>
<dbReference type="PANTHER" id="PTHR32089:SF112">
    <property type="entry name" value="LYSOZYME-LIKE PROTEIN-RELATED"/>
    <property type="match status" value="1"/>
</dbReference>
<comment type="similarity">
    <text evidence="2">Belongs to the methyl-accepting chemotaxis (MCP) protein family.</text>
</comment>
<dbReference type="Gene3D" id="1.10.287.950">
    <property type="entry name" value="Methyl-accepting chemotaxis protein"/>
    <property type="match status" value="1"/>
</dbReference>
<keyword evidence="8" id="KW-1185">Reference proteome</keyword>
<evidence type="ECO:0000256" key="1">
    <source>
        <dbReference type="ARBA" id="ARBA00023224"/>
    </source>
</evidence>
<feature type="transmembrane region" description="Helical" evidence="4">
    <location>
        <begin position="46"/>
        <end position="66"/>
    </location>
</feature>
<dbReference type="GO" id="GO:0007165">
    <property type="term" value="P:signal transduction"/>
    <property type="evidence" value="ECO:0007669"/>
    <property type="project" value="UniProtKB-KW"/>
</dbReference>
<evidence type="ECO:0000313" key="8">
    <source>
        <dbReference type="Proteomes" id="UP000248132"/>
    </source>
</evidence>
<sequence>MDFIRRIIAIICKPFKKKSTKLNTNSSAATSSLFSFLRKIRIQTRLILSFVLIILLLLVFTCIYTYDKSSEAIDENVKSYSQQVLNQTSIILENNIKSFEDYASNLAINSTVQNSLEQYATGDYNIRSDEKRKLTDAFQTSISANNAIKTFGLYATKDYEAVLGNSSLLENNKEVMDESQGTKSTRWVQYSVNGQKVVGLSKSIFSAVTGDYLGVIAQLPDAQLFTGSYKDLDIGIDKNTSQPFDIFIVSKDGTVISSRGENFPVFQANDISKNIAQKISEKNKPTGNFDTDNNGENCLITYSSLNLNSWYIVSVIPYYHLNSTANDLRKNIIIFGIVCILIAVLISLLISRSIAMPSINLVRYMKKAKDGDLTISINDTGNDELSDISRNFNSMLVNINALVEKVKHSAQKILDFSNRIAASASESEKLSQQVSITIKQIAEGANEQADDINNGVETMSNLSIEINIVGNNMNDVAQVVGHTKALSEGASEVVNALNFKSHQTSSASDRIVANISELSASMKEIQKIVKVIVGISEQTNLLSLNASIEAARAGEAGKGFAIVASEVKKLADHSKEASVSISDIISKAQIKTEQAVSEATSSSLLIQEQLETVNDADHTFKTIFASMDKIIESMDRMSQSVSSIMKSKENVLDSMQSISAVSEQSAVTSGEIFESTLTQMSASKELAEYANTLQSMSDDLEKAISIFKI</sequence>
<dbReference type="PROSITE" id="PS50885">
    <property type="entry name" value="HAMP"/>
    <property type="match status" value="1"/>
</dbReference>
<evidence type="ECO:0000256" key="3">
    <source>
        <dbReference type="PROSITE-ProRule" id="PRU00284"/>
    </source>
</evidence>
<dbReference type="Pfam" id="PF00015">
    <property type="entry name" value="MCPsignal"/>
    <property type="match status" value="1"/>
</dbReference>
<gene>
    <name evidence="7" type="ORF">LY28_00628</name>
</gene>